<evidence type="ECO:0000256" key="1">
    <source>
        <dbReference type="ARBA" id="ARBA00005510"/>
    </source>
</evidence>
<feature type="region of interest" description="Disordered" evidence="5">
    <location>
        <begin position="74"/>
        <end position="94"/>
    </location>
</feature>
<keyword evidence="4" id="KW-0175">Coiled coil</keyword>
<dbReference type="Pfam" id="PF00010">
    <property type="entry name" value="HLH"/>
    <property type="match status" value="1"/>
</dbReference>
<feature type="region of interest" description="Disordered" evidence="5">
    <location>
        <begin position="200"/>
        <end position="229"/>
    </location>
</feature>
<dbReference type="PROSITE" id="PS50888">
    <property type="entry name" value="BHLH"/>
    <property type="match status" value="1"/>
</dbReference>
<gene>
    <name evidence="7" type="ORF">MUK42_16435</name>
</gene>
<keyword evidence="8" id="KW-1185">Reference proteome</keyword>
<keyword evidence="2" id="KW-0805">Transcription regulation</keyword>
<dbReference type="Proteomes" id="UP001055439">
    <property type="component" value="Chromosome 9"/>
</dbReference>
<dbReference type="InterPro" id="IPR055477">
    <property type="entry name" value="DUF7049"/>
</dbReference>
<evidence type="ECO:0000256" key="4">
    <source>
        <dbReference type="SAM" id="Coils"/>
    </source>
</evidence>
<dbReference type="AlphaFoldDB" id="A0A9E7I9X3"/>
<dbReference type="InterPro" id="IPR036638">
    <property type="entry name" value="HLH_DNA-bd_sf"/>
</dbReference>
<evidence type="ECO:0000256" key="3">
    <source>
        <dbReference type="ARBA" id="ARBA00023163"/>
    </source>
</evidence>
<organism evidence="7 8">
    <name type="scientific">Musa troglodytarum</name>
    <name type="common">fe'i banana</name>
    <dbReference type="NCBI Taxonomy" id="320322"/>
    <lineage>
        <taxon>Eukaryota</taxon>
        <taxon>Viridiplantae</taxon>
        <taxon>Streptophyta</taxon>
        <taxon>Embryophyta</taxon>
        <taxon>Tracheophyta</taxon>
        <taxon>Spermatophyta</taxon>
        <taxon>Magnoliopsida</taxon>
        <taxon>Liliopsida</taxon>
        <taxon>Zingiberales</taxon>
        <taxon>Musaceae</taxon>
        <taxon>Musa</taxon>
    </lineage>
</organism>
<dbReference type="GO" id="GO:0046983">
    <property type="term" value="F:protein dimerization activity"/>
    <property type="evidence" value="ECO:0007669"/>
    <property type="project" value="InterPro"/>
</dbReference>
<dbReference type="InterPro" id="IPR011598">
    <property type="entry name" value="bHLH_dom"/>
</dbReference>
<evidence type="ECO:0000313" key="8">
    <source>
        <dbReference type="Proteomes" id="UP001055439"/>
    </source>
</evidence>
<dbReference type="CDD" id="cd11393">
    <property type="entry name" value="bHLH_AtbHLH_like"/>
    <property type="match status" value="1"/>
</dbReference>
<name>A0A9E7I9X3_9LILI</name>
<sequence>MHALLNTASSFPSRLLPETIEHRHADLNLFRIEEIRVVHGFLLSPYRRGPRSVPANRRSPPRLHLRLRMVSRSLPSGSQEDGGHASSSSGTGSVSSRLFDAYRRCVCGIRRGCIPGLAYEGGLTYAEFSGDDLMNLASIHVQRQFYQEAGIKTAVLVGCRSGEIELGMTTPPNLEMQMDIRQVFGEEFIRQWQLQSGDHLIPPPEQSWRSSSSPSLRSPSAGSPESSSLLPTKAGAAAFMPDVVLPHQMAMQTYNLMSLPSASSSPLVFQRLVLERHHPGGAFEAYHPTGARRVEATPNVAGQRMIKKGIDVLRRISTARMEAPRQEYRPTSDQLHHMISERRRRERLNQNFHALRLLLPPGSKKDKASVLAATKNYVNFLEARVSELQERNQMLELQLRPTDDADGVSDSDERVGVEISRSGGADDCNASESQQISLRLIVREECDMTGLVVRTLECLKGVSGDVTLASVAASTMSPRKYTCARFNLRLRQKAGDWDEASFKEAVTRAVADVLGRGATPSPSPSSPAHRS</sequence>
<dbReference type="InterPro" id="IPR044658">
    <property type="entry name" value="bHLH92/bHLH041-like"/>
</dbReference>
<feature type="compositionally biased region" description="Low complexity" evidence="5">
    <location>
        <begin position="206"/>
        <end position="229"/>
    </location>
</feature>
<protein>
    <submittedName>
        <fullName evidence="7">Transcription factor bHLH041-like</fullName>
    </submittedName>
</protein>
<dbReference type="PANTHER" id="PTHR46665">
    <property type="entry name" value="TRANSCRIPTION FACTOR BHLH041-RELATED-RELATED"/>
    <property type="match status" value="1"/>
</dbReference>
<dbReference type="InterPro" id="IPR055478">
    <property type="entry name" value="DUF7050"/>
</dbReference>
<feature type="compositionally biased region" description="Low complexity" evidence="5">
    <location>
        <begin position="84"/>
        <end position="94"/>
    </location>
</feature>
<evidence type="ECO:0000256" key="2">
    <source>
        <dbReference type="ARBA" id="ARBA00023015"/>
    </source>
</evidence>
<evidence type="ECO:0000313" key="7">
    <source>
        <dbReference type="EMBL" id="URE48840.1"/>
    </source>
</evidence>
<keyword evidence="3" id="KW-0804">Transcription</keyword>
<evidence type="ECO:0000259" key="6">
    <source>
        <dbReference type="PROSITE" id="PS50888"/>
    </source>
</evidence>
<dbReference type="SUPFAM" id="SSF47459">
    <property type="entry name" value="HLH, helix-loop-helix DNA-binding domain"/>
    <property type="match status" value="1"/>
</dbReference>
<dbReference type="Pfam" id="PF23132">
    <property type="entry name" value="DUF7049"/>
    <property type="match status" value="1"/>
</dbReference>
<dbReference type="EMBL" id="CP097511">
    <property type="protein sequence ID" value="URE48840.1"/>
    <property type="molecule type" value="Genomic_DNA"/>
</dbReference>
<accession>A0A9E7I9X3</accession>
<evidence type="ECO:0000256" key="5">
    <source>
        <dbReference type="SAM" id="MobiDB-lite"/>
    </source>
</evidence>
<comment type="similarity">
    <text evidence="1">Belongs to the bHLH protein family.</text>
</comment>
<dbReference type="Pfam" id="PF23133">
    <property type="entry name" value="DUF7050"/>
    <property type="match status" value="1"/>
</dbReference>
<dbReference type="SMART" id="SM00353">
    <property type="entry name" value="HLH"/>
    <property type="match status" value="1"/>
</dbReference>
<proteinExistence type="inferred from homology"/>
<dbReference type="InterPro" id="IPR045239">
    <property type="entry name" value="bHLH95_bHLH"/>
</dbReference>
<reference evidence="7" key="1">
    <citation type="submission" date="2022-05" db="EMBL/GenBank/DDBJ databases">
        <title>The Musa troglodytarum L. genome provides insights into the mechanism of non-climacteric behaviour and enrichment of carotenoids.</title>
        <authorList>
            <person name="Wang J."/>
        </authorList>
    </citation>
    <scope>NUCLEOTIDE SEQUENCE</scope>
    <source>
        <tissue evidence="7">Leaf</tissue>
    </source>
</reference>
<feature type="coiled-coil region" evidence="4">
    <location>
        <begin position="371"/>
        <end position="398"/>
    </location>
</feature>
<dbReference type="PANTHER" id="PTHR46665:SF1">
    <property type="entry name" value="SPERMATOGENESIS- AND OOGENESIS-SPECIFIC BASIC HELIX-LOOP-HELIX-CONTAINING PROTEIN 1"/>
    <property type="match status" value="1"/>
</dbReference>
<dbReference type="OrthoDB" id="5778525at2759"/>
<feature type="domain" description="BHLH" evidence="6">
    <location>
        <begin position="332"/>
        <end position="381"/>
    </location>
</feature>
<dbReference type="Gene3D" id="4.10.280.10">
    <property type="entry name" value="Helix-loop-helix DNA-binding domain"/>
    <property type="match status" value="1"/>
</dbReference>